<dbReference type="EMBL" id="JADGII010000010">
    <property type="protein sequence ID" value="MBF0636974.1"/>
    <property type="molecule type" value="Genomic_DNA"/>
</dbReference>
<evidence type="ECO:0000313" key="2">
    <source>
        <dbReference type="Proteomes" id="UP000619838"/>
    </source>
</evidence>
<keyword evidence="2" id="KW-1185">Reference proteome</keyword>
<name>A0ABR9XSR4_9CHLB</name>
<protein>
    <recommendedName>
        <fullName evidence="3">DUF4332 domain-containing protein</fullName>
    </recommendedName>
</protein>
<organism evidence="1 2">
    <name type="scientific">Prosthecochloris ethylica</name>
    <dbReference type="NCBI Taxonomy" id="2743976"/>
    <lineage>
        <taxon>Bacteria</taxon>
        <taxon>Pseudomonadati</taxon>
        <taxon>Chlorobiota</taxon>
        <taxon>Chlorobiia</taxon>
        <taxon>Chlorobiales</taxon>
        <taxon>Chlorobiaceae</taxon>
        <taxon>Prosthecochloris</taxon>
    </lineage>
</organism>
<reference evidence="1 2" key="1">
    <citation type="journal article" date="2020" name="Microorganisms">
        <title>Simultaneous Genome Sequencing of Prosthecochloris ethylica and Desulfuromonas acetoxidans within a Syntrophic Mixture Reveals Unique Pili and Protein Interactions.</title>
        <authorList>
            <person name="Kyndt J.A."/>
            <person name="Van Beeumen J.J."/>
            <person name="Meyer T.E."/>
        </authorList>
    </citation>
    <scope>NUCLEOTIDE SEQUENCE [LARGE SCALE GENOMIC DNA]</scope>
    <source>
        <strain evidence="1 2">N3</strain>
    </source>
</reference>
<comment type="caution">
    <text evidence="1">The sequence shown here is derived from an EMBL/GenBank/DDBJ whole genome shotgun (WGS) entry which is preliminary data.</text>
</comment>
<evidence type="ECO:0008006" key="3">
    <source>
        <dbReference type="Google" id="ProtNLM"/>
    </source>
</evidence>
<sequence length="227" mass="24744">MGYETSVAGTIRDMTRQLYAETVAAVEELFAENQAASPIRLSGVRVCCGSEAVNCREGVYTLCDGTPWLAELTFGADHLLTTVDSRSDIGAERSGCIAAWHCTTLQGVGDRWGRLLAQSGIRTIADLASLSHHEALELKQHLNTNRVLEFHRKALMATSACPVFPVSGLDRLDAVTILSMPEHQGLRLAPELSPEDWRRMTDFLGALVAVISDRHLSATTLGQLLDR</sequence>
<accession>A0ABR9XSR4</accession>
<evidence type="ECO:0000313" key="1">
    <source>
        <dbReference type="EMBL" id="MBF0636974.1"/>
    </source>
</evidence>
<proteinExistence type="predicted"/>
<gene>
    <name evidence="1" type="ORF">INT08_07295</name>
</gene>
<dbReference type="RefSeq" id="WP_175187357.1">
    <property type="nucleotide sequence ID" value="NZ_JABVZQ010000007.1"/>
</dbReference>
<dbReference type="Proteomes" id="UP000619838">
    <property type="component" value="Unassembled WGS sequence"/>
</dbReference>